<organism evidence="9 10">
    <name type="scientific">Clostridium botulinum</name>
    <dbReference type="NCBI Taxonomy" id="1491"/>
    <lineage>
        <taxon>Bacteria</taxon>
        <taxon>Bacillati</taxon>
        <taxon>Bacillota</taxon>
        <taxon>Clostridia</taxon>
        <taxon>Eubacteriales</taxon>
        <taxon>Clostridiaceae</taxon>
        <taxon>Clostridium</taxon>
    </lineage>
</organism>
<dbReference type="InterPro" id="IPR018337">
    <property type="entry name" value="Cell_wall/Cho-bd_repeat"/>
</dbReference>
<proteinExistence type="inferred from homology"/>
<evidence type="ECO:0000313" key="10">
    <source>
        <dbReference type="Proteomes" id="UP000486903"/>
    </source>
</evidence>
<dbReference type="AlphaFoldDB" id="A0A6B4JR98"/>
<dbReference type="Proteomes" id="UP000486903">
    <property type="component" value="Unassembled WGS sequence"/>
</dbReference>
<dbReference type="EMBL" id="SXFB01000033">
    <property type="protein sequence ID" value="NFV28071.1"/>
    <property type="molecule type" value="Genomic_DNA"/>
</dbReference>
<dbReference type="PANTHER" id="PTHR38107:SF3">
    <property type="entry name" value="LYSOZYME RRRD-RELATED"/>
    <property type="match status" value="1"/>
</dbReference>
<dbReference type="InterPro" id="IPR033907">
    <property type="entry name" value="Endolysin_autolysin"/>
</dbReference>
<dbReference type="PANTHER" id="PTHR38107">
    <property type="match status" value="1"/>
</dbReference>
<keyword evidence="5 8" id="KW-0378">Hydrolase</keyword>
<dbReference type="GO" id="GO:0003796">
    <property type="term" value="F:lysozyme activity"/>
    <property type="evidence" value="ECO:0007669"/>
    <property type="project" value="UniProtKB-EC"/>
</dbReference>
<dbReference type="HAMAP" id="MF_04110">
    <property type="entry name" value="ENDOLYSIN_T4"/>
    <property type="match status" value="1"/>
</dbReference>
<dbReference type="GO" id="GO:0016998">
    <property type="term" value="P:cell wall macromolecule catabolic process"/>
    <property type="evidence" value="ECO:0007669"/>
    <property type="project" value="InterPro"/>
</dbReference>
<evidence type="ECO:0000256" key="7">
    <source>
        <dbReference type="ARBA" id="ARBA00023295"/>
    </source>
</evidence>
<gene>
    <name evidence="9" type="ORF">FDG31_18445</name>
</gene>
<keyword evidence="3 8" id="KW-0081">Bacteriolytic enzyme</keyword>
<dbReference type="SUPFAM" id="SSF53955">
    <property type="entry name" value="Lysozyme-like"/>
    <property type="match status" value="1"/>
</dbReference>
<dbReference type="InterPro" id="IPR034690">
    <property type="entry name" value="Endolysin_T4_type"/>
</dbReference>
<dbReference type="Gene3D" id="2.10.270.10">
    <property type="entry name" value="Cholin Binding"/>
    <property type="match status" value="2"/>
</dbReference>
<keyword evidence="4" id="KW-0677">Repeat</keyword>
<protein>
    <recommendedName>
        <fullName evidence="8">Lysozyme</fullName>
        <ecNumber evidence="8">3.2.1.17</ecNumber>
    </recommendedName>
</protein>
<evidence type="ECO:0000256" key="2">
    <source>
        <dbReference type="ARBA" id="ARBA00022529"/>
    </source>
</evidence>
<dbReference type="PROSITE" id="PS51170">
    <property type="entry name" value="CW"/>
    <property type="match status" value="2"/>
</dbReference>
<sequence length="263" mass="30104">MSQWKWCVEDSTGNITKGWYKDNEKWYYLKDNGTMATSWIEDKDGRWYYLDESGAMKTGWIKDKEKWYYLEPNSTGYKGEMYGNCTALIDGKSYKFDSTGALIEDSLVSDKCINFIKSWEGFEKEGKKYYDCVGVLTQGYGMTGKEIEKLPDQISECEATKLLKEWINKKYAPVVKKDLDSKAINLNQHEFDALVSFAYNCGTSGLLGSTLYKNVCNGIRDKDTIIANFQAWSNGGGKRIEGLYRRRTKEAAMFLNADYTGNV</sequence>
<dbReference type="GO" id="GO:0009253">
    <property type="term" value="P:peptidoglycan catabolic process"/>
    <property type="evidence" value="ECO:0007669"/>
    <property type="project" value="InterPro"/>
</dbReference>
<dbReference type="GO" id="GO:0031640">
    <property type="term" value="P:killing of cells of another organism"/>
    <property type="evidence" value="ECO:0007669"/>
    <property type="project" value="UniProtKB-KW"/>
</dbReference>
<name>A0A6B4JR98_CLOBO</name>
<accession>A0A6B4JR98</accession>
<dbReference type="SUPFAM" id="SSF69360">
    <property type="entry name" value="Cell wall binding repeat"/>
    <property type="match status" value="1"/>
</dbReference>
<dbReference type="InterPro" id="IPR023346">
    <property type="entry name" value="Lysozyme-like_dom_sf"/>
</dbReference>
<dbReference type="Pfam" id="PF19127">
    <property type="entry name" value="Choline_bind_3"/>
    <property type="match status" value="1"/>
</dbReference>
<dbReference type="Gene3D" id="1.10.530.40">
    <property type="match status" value="1"/>
</dbReference>
<evidence type="ECO:0000256" key="5">
    <source>
        <dbReference type="ARBA" id="ARBA00022801"/>
    </source>
</evidence>
<keyword evidence="7 8" id="KW-0326">Glycosidase</keyword>
<keyword evidence="2 8" id="KW-0929">Antimicrobial</keyword>
<dbReference type="CDD" id="cd00737">
    <property type="entry name" value="lyz_endolysin_autolysin"/>
    <property type="match status" value="1"/>
</dbReference>
<dbReference type="EC" id="3.2.1.17" evidence="8"/>
<comment type="similarity">
    <text evidence="8">Belongs to the glycosyl hydrolase 24 family.</text>
</comment>
<comment type="catalytic activity">
    <reaction evidence="1 8">
        <text>Hydrolysis of (1-&gt;4)-beta-linkages between N-acetylmuramic acid and N-acetyl-D-glucosamine residues in a peptidoglycan and between N-acetyl-D-glucosamine residues in chitodextrins.</text>
        <dbReference type="EC" id="3.2.1.17"/>
    </reaction>
</comment>
<evidence type="ECO:0000256" key="8">
    <source>
        <dbReference type="RuleBase" id="RU003788"/>
    </source>
</evidence>
<dbReference type="RefSeq" id="WP_003374140.1">
    <property type="nucleotide sequence ID" value="NZ_JACBBA010000010.1"/>
</dbReference>
<evidence type="ECO:0000256" key="3">
    <source>
        <dbReference type="ARBA" id="ARBA00022638"/>
    </source>
</evidence>
<evidence type="ECO:0000256" key="6">
    <source>
        <dbReference type="ARBA" id="ARBA00023200"/>
    </source>
</evidence>
<evidence type="ECO:0000256" key="1">
    <source>
        <dbReference type="ARBA" id="ARBA00000632"/>
    </source>
</evidence>
<dbReference type="InterPro" id="IPR002196">
    <property type="entry name" value="Glyco_hydro_24"/>
</dbReference>
<evidence type="ECO:0000256" key="4">
    <source>
        <dbReference type="ARBA" id="ARBA00022737"/>
    </source>
</evidence>
<keyword evidence="6" id="KW-1035">Host cytoplasm</keyword>
<dbReference type="GO" id="GO:0042742">
    <property type="term" value="P:defense response to bacterium"/>
    <property type="evidence" value="ECO:0007669"/>
    <property type="project" value="UniProtKB-KW"/>
</dbReference>
<comment type="caution">
    <text evidence="9">The sequence shown here is derived from an EMBL/GenBank/DDBJ whole genome shotgun (WGS) entry which is preliminary data.</text>
</comment>
<dbReference type="InterPro" id="IPR023347">
    <property type="entry name" value="Lysozyme_dom_sf"/>
</dbReference>
<evidence type="ECO:0000313" key="9">
    <source>
        <dbReference type="EMBL" id="NFV28071.1"/>
    </source>
</evidence>
<dbReference type="Pfam" id="PF00959">
    <property type="entry name" value="Phage_lysozyme"/>
    <property type="match status" value="1"/>
</dbReference>
<reference evidence="9 10" key="1">
    <citation type="submission" date="2019-04" db="EMBL/GenBank/DDBJ databases">
        <title>Genome sequencing of Clostridium botulinum Groups I-IV and Clostridium butyricum.</title>
        <authorList>
            <person name="Brunt J."/>
            <person name="Van Vliet A.H.M."/>
            <person name="Stringer S.C."/>
            <person name="Carter A.T."/>
            <person name="Peck M.W."/>
        </authorList>
    </citation>
    <scope>NUCLEOTIDE SEQUENCE [LARGE SCALE GENOMIC DNA]</scope>
    <source>
        <strain evidence="9 10">BL81</strain>
    </source>
</reference>
<dbReference type="InterPro" id="IPR051018">
    <property type="entry name" value="Bacteriophage_GH24"/>
</dbReference>